<feature type="compositionally biased region" description="Pro residues" evidence="1">
    <location>
        <begin position="395"/>
        <end position="404"/>
    </location>
</feature>
<organism evidence="3">
    <name type="scientific">Grosmannia clavigera (strain kw1407 / UAMH 11150)</name>
    <name type="common">Blue stain fungus</name>
    <name type="synonym">Graphiocladiella clavigera</name>
    <dbReference type="NCBI Taxonomy" id="655863"/>
    <lineage>
        <taxon>Eukaryota</taxon>
        <taxon>Fungi</taxon>
        <taxon>Dikarya</taxon>
        <taxon>Ascomycota</taxon>
        <taxon>Pezizomycotina</taxon>
        <taxon>Sordariomycetes</taxon>
        <taxon>Sordariomycetidae</taxon>
        <taxon>Ophiostomatales</taxon>
        <taxon>Ophiostomataceae</taxon>
        <taxon>Leptographium</taxon>
    </lineage>
</organism>
<dbReference type="PANTHER" id="PTHR28307:SF2">
    <property type="entry name" value="PROTEIN PAL1"/>
    <property type="match status" value="1"/>
</dbReference>
<dbReference type="HOGENOM" id="CLU_681614_0_0_1"/>
<keyword evidence="3" id="KW-1185">Reference proteome</keyword>
<accession>F0XJ47</accession>
<feature type="compositionally biased region" description="Basic and acidic residues" evidence="1">
    <location>
        <begin position="342"/>
        <end position="351"/>
    </location>
</feature>
<feature type="compositionally biased region" description="Basic and acidic residues" evidence="1">
    <location>
        <begin position="308"/>
        <end position="327"/>
    </location>
</feature>
<gene>
    <name evidence="2" type="ORF">CMQ_2160</name>
</gene>
<dbReference type="InterPro" id="IPR013226">
    <property type="entry name" value="Pal1"/>
</dbReference>
<name>F0XJ47_GROCL</name>
<reference evidence="2 3" key="1">
    <citation type="journal article" date="2011" name="Proc. Natl. Acad. Sci. U.S.A.">
        <title>Genome and transcriptome analyses of the mountain pine beetle-fungal symbiont Grosmannia clavigera, a lodgepole pine pathogen.</title>
        <authorList>
            <person name="DiGuistini S."/>
            <person name="Wang Y."/>
            <person name="Liao N.Y."/>
            <person name="Taylor G."/>
            <person name="Tanguay P."/>
            <person name="Feau N."/>
            <person name="Henrissat B."/>
            <person name="Chan S.K."/>
            <person name="Hesse-Orce U."/>
            <person name="Alamouti S.M."/>
            <person name="Tsui C.K.M."/>
            <person name="Docking R.T."/>
            <person name="Levasseur A."/>
            <person name="Haridas S."/>
            <person name="Robertson G."/>
            <person name="Birol I."/>
            <person name="Holt R.A."/>
            <person name="Marra M.A."/>
            <person name="Hamelin R.C."/>
            <person name="Hirst M."/>
            <person name="Jones S.J.M."/>
            <person name="Bohlmann J."/>
            <person name="Breuil C."/>
        </authorList>
    </citation>
    <scope>NUCLEOTIDE SEQUENCE [LARGE SCALE GENOMIC DNA]</scope>
    <source>
        <strain evidence="3">kw1407 / UAMH 11150</strain>
    </source>
</reference>
<feature type="region of interest" description="Disordered" evidence="1">
    <location>
        <begin position="250"/>
        <end position="404"/>
    </location>
</feature>
<dbReference type="OrthoDB" id="5352132at2759"/>
<protein>
    <submittedName>
        <fullName evidence="2">Membrane associated protein pal1</fullName>
    </submittedName>
</protein>
<evidence type="ECO:0000256" key="1">
    <source>
        <dbReference type="SAM" id="MobiDB-lite"/>
    </source>
</evidence>
<dbReference type="RefSeq" id="XP_014171593.1">
    <property type="nucleotide sequence ID" value="XM_014316118.1"/>
</dbReference>
<evidence type="ECO:0000313" key="2">
    <source>
        <dbReference type="EMBL" id="EFX02111.1"/>
    </source>
</evidence>
<dbReference type="Proteomes" id="UP000007796">
    <property type="component" value="Unassembled WGS sequence"/>
</dbReference>
<dbReference type="GeneID" id="25975119"/>
<dbReference type="Pfam" id="PF08316">
    <property type="entry name" value="Pal1"/>
    <property type="match status" value="1"/>
</dbReference>
<dbReference type="EMBL" id="GL629782">
    <property type="protein sequence ID" value="EFX02111.1"/>
    <property type="molecule type" value="Genomic_DNA"/>
</dbReference>
<evidence type="ECO:0000313" key="3">
    <source>
        <dbReference type="Proteomes" id="UP000007796"/>
    </source>
</evidence>
<dbReference type="PANTHER" id="PTHR28307">
    <property type="entry name" value="PROTEIN PAL1"/>
    <property type="match status" value="1"/>
</dbReference>
<dbReference type="STRING" id="655863.F0XJ47"/>
<proteinExistence type="predicted"/>
<feature type="compositionally biased region" description="Polar residues" evidence="1">
    <location>
        <begin position="367"/>
        <end position="381"/>
    </location>
</feature>
<sequence>MPSQANDGNSKFMADIFVLTPSPGAQWTTVDRPRRDEVALLLGHRPVLKTFRRGGHPPPIADQLGLKRTLRNGTTQAAVLSLGGLANKALPQIGLQAVAHPFLGLGATLSLLWRTIPTRPRVTKSFERLGVVSRRVGRRAQHAQTAAMILLISWMPLAFLEMAFPKDSLNNILGGSGPLNTRPDHKTFMGQGEDEAFRDFAASREKTSSSANATVFDPRRASIVHGDESLGLGTSTFLEGTPVARTTIQRREAERAQDTQDNPLQRKKSLAQRFRSTKRGPREGNAGRAFSTDGTPIASRPRGNGNERPGRQFEEYDGSRNEEDMISVRRKAPPMPGSPPSPRDDFERRSTSDAAYSMTDAPKHSHSATGSDDVSKPTSSGLLARVKSLKGGRRAPPPPPTRDS</sequence>
<dbReference type="InParanoid" id="F0XJ47"/>
<feature type="compositionally biased region" description="Basic residues" evidence="1">
    <location>
        <begin position="265"/>
        <end position="279"/>
    </location>
</feature>
<dbReference type="eggNOG" id="ENOG502QPHY">
    <property type="taxonomic scope" value="Eukaryota"/>
</dbReference>
<dbReference type="AlphaFoldDB" id="F0XJ47"/>
<dbReference type="GO" id="GO:0005737">
    <property type="term" value="C:cytoplasm"/>
    <property type="evidence" value="ECO:0007669"/>
    <property type="project" value="TreeGrafter"/>
</dbReference>